<dbReference type="PROSITE" id="PS50089">
    <property type="entry name" value="ZF_RING_2"/>
    <property type="match status" value="1"/>
</dbReference>
<dbReference type="NCBIfam" id="TIGR00794">
    <property type="entry name" value="kup"/>
    <property type="match status" value="1"/>
</dbReference>
<evidence type="ECO:0000259" key="22">
    <source>
        <dbReference type="PROSITE" id="PS50016"/>
    </source>
</evidence>
<keyword evidence="17" id="KW-0804">Transcription</keyword>
<feature type="transmembrane region" description="Helical" evidence="20">
    <location>
        <begin position="1356"/>
        <end position="1381"/>
    </location>
</feature>
<dbReference type="GO" id="GO:0008270">
    <property type="term" value="F:zinc ion binding"/>
    <property type="evidence" value="ECO:0007669"/>
    <property type="project" value="UniProtKB-KW"/>
</dbReference>
<feature type="transmembrane region" description="Helical" evidence="20">
    <location>
        <begin position="1111"/>
        <end position="1129"/>
    </location>
</feature>
<feature type="compositionally biased region" description="Basic and acidic residues" evidence="21">
    <location>
        <begin position="1"/>
        <end position="12"/>
    </location>
</feature>
<dbReference type="GO" id="GO:0000981">
    <property type="term" value="F:DNA-binding transcription factor activity, RNA polymerase II-specific"/>
    <property type="evidence" value="ECO:0007669"/>
    <property type="project" value="TreeGrafter"/>
</dbReference>
<dbReference type="CDD" id="cd16492">
    <property type="entry name" value="RING-CH-C4HC3_NFX1-like"/>
    <property type="match status" value="1"/>
</dbReference>
<feature type="compositionally biased region" description="Polar residues" evidence="21">
    <location>
        <begin position="989"/>
        <end position="1000"/>
    </location>
</feature>
<evidence type="ECO:0000256" key="20">
    <source>
        <dbReference type="RuleBase" id="RU321113"/>
    </source>
</evidence>
<evidence type="ECO:0000259" key="23">
    <source>
        <dbReference type="PROSITE" id="PS50089"/>
    </source>
</evidence>
<evidence type="ECO:0000256" key="7">
    <source>
        <dbReference type="ARBA" id="ARBA00022692"/>
    </source>
</evidence>
<evidence type="ECO:0000256" key="13">
    <source>
        <dbReference type="ARBA" id="ARBA00022989"/>
    </source>
</evidence>
<reference evidence="25" key="1">
    <citation type="journal article" date="2019" name="Gigascience">
        <title>De novo genome assembly of the endangered Acer yangbiense, a plant species with extremely small populations endemic to Yunnan Province, China.</title>
        <authorList>
            <person name="Yang J."/>
            <person name="Wariss H.M."/>
            <person name="Tao L."/>
            <person name="Zhang R."/>
            <person name="Yun Q."/>
            <person name="Hollingsworth P."/>
            <person name="Dao Z."/>
            <person name="Luo G."/>
            <person name="Guo H."/>
            <person name="Ma Y."/>
            <person name="Sun W."/>
        </authorList>
    </citation>
    <scope>NUCLEOTIDE SEQUENCE [LARGE SCALE GENOMIC DNA]</scope>
    <source>
        <strain evidence="25">cv. br00</strain>
    </source>
</reference>
<feature type="transmembrane region" description="Helical" evidence="20">
    <location>
        <begin position="1277"/>
        <end position="1299"/>
    </location>
</feature>
<evidence type="ECO:0000256" key="11">
    <source>
        <dbReference type="ARBA" id="ARBA00022833"/>
    </source>
</evidence>
<dbReference type="Pfam" id="PF02705">
    <property type="entry name" value="K_trans"/>
    <property type="match status" value="1"/>
</dbReference>
<evidence type="ECO:0000256" key="8">
    <source>
        <dbReference type="ARBA" id="ARBA00022723"/>
    </source>
</evidence>
<dbReference type="PROSITE" id="PS50016">
    <property type="entry name" value="ZF_PHD_2"/>
    <property type="match status" value="1"/>
</dbReference>
<dbReference type="PANTHER" id="PTHR12360">
    <property type="entry name" value="NUCLEAR TRANSCRIPTION FACTOR, X-BOX BINDING 1 NFX1"/>
    <property type="match status" value="1"/>
</dbReference>
<dbReference type="GO" id="GO:0005886">
    <property type="term" value="C:plasma membrane"/>
    <property type="evidence" value="ECO:0007669"/>
    <property type="project" value="UniProtKB-SubCell"/>
</dbReference>
<dbReference type="GO" id="GO:0015079">
    <property type="term" value="F:potassium ion transmembrane transporter activity"/>
    <property type="evidence" value="ECO:0007669"/>
    <property type="project" value="UniProtKB-UniRule"/>
</dbReference>
<dbReference type="InterPro" id="IPR034078">
    <property type="entry name" value="NFX1_fam"/>
</dbReference>
<dbReference type="GO" id="GO:0005634">
    <property type="term" value="C:nucleus"/>
    <property type="evidence" value="ECO:0007669"/>
    <property type="project" value="UniProtKB-SubCell"/>
</dbReference>
<keyword evidence="5" id="KW-0813">Transport</keyword>
<feature type="compositionally biased region" description="Low complexity" evidence="21">
    <location>
        <begin position="978"/>
        <end position="988"/>
    </location>
</feature>
<dbReference type="PANTHER" id="PTHR12360:SF12">
    <property type="entry name" value="TRANSCRIPTIONAL REPRESSOR NF-X1"/>
    <property type="match status" value="1"/>
</dbReference>
<keyword evidence="9" id="KW-0677">Repeat</keyword>
<evidence type="ECO:0000256" key="17">
    <source>
        <dbReference type="ARBA" id="ARBA00023163"/>
    </source>
</evidence>
<comment type="function">
    <text evidence="20">Potassium transporter.</text>
</comment>
<evidence type="ECO:0000313" key="24">
    <source>
        <dbReference type="EMBL" id="KAB5524280.1"/>
    </source>
</evidence>
<keyword evidence="8" id="KW-0479">Metal-binding</keyword>
<dbReference type="Pfam" id="PF01422">
    <property type="entry name" value="zf-NF-X1"/>
    <property type="match status" value="8"/>
</dbReference>
<feature type="domain" description="RING-type" evidence="23">
    <location>
        <begin position="127"/>
        <end position="183"/>
    </location>
</feature>
<feature type="domain" description="PHD-type" evidence="22">
    <location>
        <begin position="124"/>
        <end position="185"/>
    </location>
</feature>
<evidence type="ECO:0000256" key="19">
    <source>
        <dbReference type="PROSITE-ProRule" id="PRU00175"/>
    </source>
</evidence>
<evidence type="ECO:0000256" key="14">
    <source>
        <dbReference type="ARBA" id="ARBA00023015"/>
    </source>
</evidence>
<feature type="transmembrane region" description="Helical" evidence="20">
    <location>
        <begin position="1537"/>
        <end position="1556"/>
    </location>
</feature>
<feature type="region of interest" description="Disordered" evidence="21">
    <location>
        <begin position="978"/>
        <end position="1006"/>
    </location>
</feature>
<keyword evidence="18" id="KW-0539">Nucleus</keyword>
<dbReference type="InterPro" id="IPR056234">
    <property type="entry name" value="RRM_NFXL1"/>
</dbReference>
<evidence type="ECO:0000256" key="16">
    <source>
        <dbReference type="ARBA" id="ARBA00023136"/>
    </source>
</evidence>
<dbReference type="SUPFAM" id="SSF57850">
    <property type="entry name" value="RING/U-box"/>
    <property type="match status" value="1"/>
</dbReference>
<comment type="subcellular location">
    <subcellularLocation>
        <location evidence="2">Cell membrane</location>
        <topology evidence="2">Multi-pass membrane protein</topology>
    </subcellularLocation>
    <subcellularLocation>
        <location evidence="20">Membrane</location>
        <topology evidence="20">Multi-pass membrane protein</topology>
    </subcellularLocation>
    <subcellularLocation>
        <location evidence="1">Nucleus</location>
    </subcellularLocation>
</comment>
<comment type="similarity">
    <text evidence="4 20">Belongs to the HAK/KUP transporter (TC 2.A.72.3) family.</text>
</comment>
<organism evidence="24 25">
    <name type="scientific">Salix brachista</name>
    <dbReference type="NCBI Taxonomy" id="2182728"/>
    <lineage>
        <taxon>Eukaryota</taxon>
        <taxon>Viridiplantae</taxon>
        <taxon>Streptophyta</taxon>
        <taxon>Embryophyta</taxon>
        <taxon>Tracheophyta</taxon>
        <taxon>Spermatophyta</taxon>
        <taxon>Magnoliopsida</taxon>
        <taxon>eudicotyledons</taxon>
        <taxon>Gunneridae</taxon>
        <taxon>Pentapetalae</taxon>
        <taxon>rosids</taxon>
        <taxon>fabids</taxon>
        <taxon>Malpighiales</taxon>
        <taxon>Salicaceae</taxon>
        <taxon>Saliceae</taxon>
        <taxon>Salix</taxon>
    </lineage>
</organism>
<evidence type="ECO:0000256" key="5">
    <source>
        <dbReference type="ARBA" id="ARBA00022448"/>
    </source>
</evidence>
<evidence type="ECO:0000256" key="2">
    <source>
        <dbReference type="ARBA" id="ARBA00004651"/>
    </source>
</evidence>
<protein>
    <recommendedName>
        <fullName evidence="20">Potassium transporter</fullName>
    </recommendedName>
</protein>
<proteinExistence type="inferred from homology"/>
<accession>A0A5N5K3M2</accession>
<keyword evidence="11" id="KW-0862">Zinc</keyword>
<dbReference type="Pfam" id="PF24435">
    <property type="entry name" value="RRM_NFXL1"/>
    <property type="match status" value="1"/>
</dbReference>
<keyword evidence="13 20" id="KW-1133">Transmembrane helix</keyword>
<dbReference type="EMBL" id="VDCV01000015">
    <property type="protein sequence ID" value="KAB5524280.1"/>
    <property type="molecule type" value="Genomic_DNA"/>
</dbReference>
<evidence type="ECO:0000256" key="10">
    <source>
        <dbReference type="ARBA" id="ARBA00022771"/>
    </source>
</evidence>
<dbReference type="InterPro" id="IPR001841">
    <property type="entry name" value="Znf_RING"/>
</dbReference>
<feature type="compositionally biased region" description="Polar residues" evidence="21">
    <location>
        <begin position="34"/>
        <end position="55"/>
    </location>
</feature>
<feature type="region of interest" description="Disordered" evidence="21">
    <location>
        <begin position="1"/>
        <end position="112"/>
    </location>
</feature>
<feature type="transmembrane region" description="Helical" evidence="20">
    <location>
        <begin position="1193"/>
        <end position="1212"/>
    </location>
</feature>
<sequence>MSFQPRNDRRDNNNNNNNNRSSRFPTQKWVPRGGNSNPAVDANTNPPSSSNSRYNANGGDGAAHGWPGTAQHRYNKGGMTVNAPRGHVGQPRKGIEKSEKTRESSDPNLPQLAQDIQGKLVKSTVECMICYDMVRRSVPIWSCSSCFSIFHLNCIKKWARAPTSVDLVAEKNQGFNWRCPGCQSVQLTALKDIQYVCFCGKRRDPPSDLYLTPHSCGEPCGKPLEKEAPGADRSKEDLCPHNCVLQCHPGPCPSCKAFAPPRLCPCGKKIITTRCADRMSVLTCGQSCDKLLECWRHRCERICHVGPCDSCQVSVSASCFCKKKMEVVLCGDLAVKGEVKAEDDVFSCNATCGKLLDCGNHMCDETCHPGPCGDCELMPARVGSCHCGKTSLQEERKSCLDPIPTCTQICGKSLPCGMHRCKGVCHSGDCAPCLVSVTQKCRCGSTSQTVECYKTTSENEKIMCEKPCGRKKNCGRHRCSQRCCPLSSSNNQFSGDWDPHFCQMACGKKLRCGQHSCDDLCHSGHCSPCLETIFTDLTCACRRTSVPPPLPCGTPPPSCQLPCSVPQPCGHPASHSCHFGDCPSCLVPGDKECVGGHVILGNIPCESRDIRCNKLCGKSRQCGLHACGRTCHSLPCDTSSGNENCTSASCGQTCGAPKRDCRHTCTALCHPRTPCPNVRCEFLVTISCSCGRMTTSVPCDAGGSDGGYNDNVLETSILHNLPASLQPVESTGKKIPLGQRKLLCDDECAKLERKRVLADAFDIAPPNLEALHFGENYAVTELIGDLYRRDPKWVLAVEERCKYLVLSKSRGTTSGLKIHVFCPMLKDKRDAVRLIAERLVVSFLDLPREADISSLVLRFGGECELVRFNDKNALAVFNDPARAATAMRRLDHGSLYHGASVVPQNTGASLASPAYNACAVAGTAMEGAGAALKGTSWKKAVVQESGCRKDSWGGEECSSAASVKIEDPDKQVAGIISSSGLESNGSTSDTSRQPAMQSGGVSKEEHSSELTVELLMEKKLALITKMNASIADLEKKLKMMDGGWLSRWRDGKCCGCGYRRMKETWRHSLILSFQTLGVVYGRFSTAPLYVFGTIQTTNFKSNETAYEYFSFLFWTLTIVSLLKYTFIVLRADDNGEGGIFALYSLLCRHCKVGLLPNDRSTEEIMQHEEVSTLRGKVESRARKAIRNRRSSHYFMLFIALFGACMIIGDGVITPSISVLSASSGLQRSLSNIKYTSSTDAEQTISDDLRKYVPVPSACVITVGLFILQYYGTHKIGFMFAPIVTIWLLFISGVGMYNVFHWDPKIFSAISPVYMYRFVRKINKASWKSLNSILLCVAGSETMFTDLGHFSKRSIKLTFVCLIYPALVLCYAGQAAFISKHWNGTENFNHLSESVPKHLRHVFILLSLLASAVGSQATITATFSIINQCLTLGCFPRVKVIHTSDKRLGQVYIPDVNWLLMALSLSVTIGFHDVTRIANAAGMAIVFGMIVTTCMMSLVIALYWEKSLFVSGCFLMFFGFVEAVYVSACMLSFHKGAWYLFVISAVSFTIMLAWHYGTMKKYEFDLQNRVSTEWLTDYSPGLGVSRVRGIGLIYTDIVTGIPAFFSHFITNLPAFHQVLIFVSFKPHPVPCVPPSERYLVGRVGNKDYRIYRCIVRYGYCDQVRDTDNFEEQIIGSIGEFISLEENDCESLASPEGRMMIVGKPLVDSNALIPIHDTNSVAGSTNIANNETLASPSGDFIERKTAVRRKKVRFLIPEGGARMRLSVREELQELIDARESGTAYFLGQSHLTVRDDSNFLKKFLIMAFVFLDRNCREPPVALNIPHAALVEVGMVYII</sequence>
<dbReference type="InterPro" id="IPR000967">
    <property type="entry name" value="Znf_NFX1"/>
</dbReference>
<evidence type="ECO:0000256" key="21">
    <source>
        <dbReference type="SAM" id="MobiDB-lite"/>
    </source>
</evidence>
<dbReference type="CDD" id="cd06008">
    <property type="entry name" value="NF-X1-zinc-finger"/>
    <property type="match status" value="8"/>
</dbReference>
<dbReference type="InterPro" id="IPR053951">
    <property type="entry name" value="K_trans_N"/>
</dbReference>
<dbReference type="GO" id="GO:0000977">
    <property type="term" value="F:RNA polymerase II transcription regulatory region sequence-specific DNA binding"/>
    <property type="evidence" value="ECO:0007669"/>
    <property type="project" value="TreeGrafter"/>
</dbReference>
<keyword evidence="12 20" id="KW-0630">Potassium</keyword>
<feature type="transmembrane region" description="Helical" evidence="20">
    <location>
        <begin position="1401"/>
        <end position="1429"/>
    </location>
</feature>
<dbReference type="InterPro" id="IPR053952">
    <property type="entry name" value="K_trans_C"/>
</dbReference>
<keyword evidence="6 20" id="KW-0633">Potassium transport</keyword>
<comment type="caution">
    <text evidence="20">Lacks conserved residue(s) required for the propagation of feature annotation.</text>
</comment>
<keyword evidence="7 20" id="KW-0812">Transmembrane</keyword>
<dbReference type="Pfam" id="PF22776">
    <property type="entry name" value="K_trans_C"/>
    <property type="match status" value="1"/>
</dbReference>
<feature type="transmembrane region" description="Helical" evidence="20">
    <location>
        <begin position="1476"/>
        <end position="1500"/>
    </location>
</feature>
<keyword evidence="25" id="KW-1185">Reference proteome</keyword>
<comment type="caution">
    <text evidence="24">The sequence shown here is derived from an EMBL/GenBank/DDBJ whole genome shotgun (WGS) entry which is preliminary data.</text>
</comment>
<keyword evidence="15 20" id="KW-0406">Ion transport</keyword>
<evidence type="ECO:0000256" key="1">
    <source>
        <dbReference type="ARBA" id="ARBA00004123"/>
    </source>
</evidence>
<keyword evidence="10 19" id="KW-0863">Zinc-finger</keyword>
<feature type="transmembrane region" description="Helical" evidence="20">
    <location>
        <begin position="1507"/>
        <end position="1525"/>
    </location>
</feature>
<keyword evidence="14" id="KW-0805">Transcription regulation</keyword>
<comment type="similarity">
    <text evidence="3">Belongs to the NFX1 family.</text>
</comment>
<evidence type="ECO:0000256" key="12">
    <source>
        <dbReference type="ARBA" id="ARBA00022958"/>
    </source>
</evidence>
<dbReference type="InterPro" id="IPR019787">
    <property type="entry name" value="Znf_PHD-finger"/>
</dbReference>
<dbReference type="Proteomes" id="UP000326939">
    <property type="component" value="Chromosome 15"/>
</dbReference>
<evidence type="ECO:0000256" key="4">
    <source>
        <dbReference type="ARBA" id="ARBA00008440"/>
    </source>
</evidence>
<dbReference type="SMART" id="SM00438">
    <property type="entry name" value="ZnF_NFX"/>
    <property type="match status" value="8"/>
</dbReference>
<evidence type="ECO:0000256" key="18">
    <source>
        <dbReference type="ARBA" id="ARBA00023242"/>
    </source>
</evidence>
<evidence type="ECO:0000256" key="3">
    <source>
        <dbReference type="ARBA" id="ARBA00007269"/>
    </source>
</evidence>
<feature type="compositionally biased region" description="Low complexity" evidence="21">
    <location>
        <begin position="13"/>
        <end position="23"/>
    </location>
</feature>
<evidence type="ECO:0000256" key="15">
    <source>
        <dbReference type="ARBA" id="ARBA00023065"/>
    </source>
</evidence>
<evidence type="ECO:0000256" key="9">
    <source>
        <dbReference type="ARBA" id="ARBA00022737"/>
    </source>
</evidence>
<evidence type="ECO:0000256" key="6">
    <source>
        <dbReference type="ARBA" id="ARBA00022538"/>
    </source>
</evidence>
<dbReference type="InterPro" id="IPR003855">
    <property type="entry name" value="K+_transporter"/>
</dbReference>
<keyword evidence="16 20" id="KW-0472">Membrane</keyword>
<evidence type="ECO:0000313" key="25">
    <source>
        <dbReference type="Proteomes" id="UP000326939"/>
    </source>
</evidence>
<feature type="compositionally biased region" description="Basic and acidic residues" evidence="21">
    <location>
        <begin position="93"/>
        <end position="105"/>
    </location>
</feature>
<name>A0A5N5K3M2_9ROSI</name>
<gene>
    <name evidence="24" type="ORF">DKX38_022029</name>
</gene>
<feature type="transmembrane region" description="Helical" evidence="20">
    <location>
        <begin position="1450"/>
        <end position="1470"/>
    </location>
</feature>